<accession>A0ABT3L432</accession>
<dbReference type="Proteomes" id="UP001526426">
    <property type="component" value="Unassembled WGS sequence"/>
</dbReference>
<organism evidence="1 2">
    <name type="scientific">Spirulina subsalsa FACHB-351</name>
    <dbReference type="NCBI Taxonomy" id="234711"/>
    <lineage>
        <taxon>Bacteria</taxon>
        <taxon>Bacillati</taxon>
        <taxon>Cyanobacteriota</taxon>
        <taxon>Cyanophyceae</taxon>
        <taxon>Spirulinales</taxon>
        <taxon>Spirulinaceae</taxon>
        <taxon>Spirulina</taxon>
    </lineage>
</organism>
<dbReference type="RefSeq" id="WP_265264008.1">
    <property type="nucleotide sequence ID" value="NZ_JAIHOM010000032.1"/>
</dbReference>
<keyword evidence="2" id="KW-1185">Reference proteome</keyword>
<gene>
    <name evidence="1" type="ORF">K4A83_08250</name>
</gene>
<comment type="caution">
    <text evidence="1">The sequence shown here is derived from an EMBL/GenBank/DDBJ whole genome shotgun (WGS) entry which is preliminary data.</text>
</comment>
<proteinExistence type="predicted"/>
<dbReference type="Pfam" id="PF14105">
    <property type="entry name" value="DUF4278"/>
    <property type="match status" value="1"/>
</dbReference>
<dbReference type="EMBL" id="JAIHOM010000032">
    <property type="protein sequence ID" value="MCW6036262.1"/>
    <property type="molecule type" value="Genomic_DNA"/>
</dbReference>
<reference evidence="1 2" key="1">
    <citation type="submission" date="2021-08" db="EMBL/GenBank/DDBJ databases">
        <title>Draft genome sequence of Spirulina subsalsa with high tolerance to salinity and hype-accumulation of phycocyanin.</title>
        <authorList>
            <person name="Pei H."/>
            <person name="Jiang L."/>
        </authorList>
    </citation>
    <scope>NUCLEOTIDE SEQUENCE [LARGE SCALE GENOMIC DNA]</scope>
    <source>
        <strain evidence="1 2">FACHB-351</strain>
    </source>
</reference>
<evidence type="ECO:0000313" key="1">
    <source>
        <dbReference type="EMBL" id="MCW6036262.1"/>
    </source>
</evidence>
<protein>
    <submittedName>
        <fullName evidence="1">DUF4278 domain-containing protein</fullName>
    </submittedName>
</protein>
<name>A0ABT3L432_9CYAN</name>
<evidence type="ECO:0000313" key="2">
    <source>
        <dbReference type="Proteomes" id="UP001526426"/>
    </source>
</evidence>
<dbReference type="InterPro" id="IPR025458">
    <property type="entry name" value="DUF4278"/>
</dbReference>
<sequence length="130" mass="14790">MQPKTMQSKTMQLTYRGVAYDYQPAPVDTVETGVTGKYRGLEWRFRNLEKPPVQKPTLDLVYRGVHYSTGTQSNNPGQGNTPVQETVNTTPSVRQKACALFWQNQRSNLRRQQVMFNRAAQEIGLTAQLV</sequence>